<name>A0A0D2E515_9EURO</name>
<feature type="site" description="Important for catalytic activity, responsible for pKa modulation of the active site Glu and correct orientation of both the proton donor and substrate" evidence="5">
    <location>
        <position position="141"/>
    </location>
</feature>
<dbReference type="PANTHER" id="PTHR42812:SF12">
    <property type="entry name" value="BETA-XYLOSIDASE-RELATED"/>
    <property type="match status" value="1"/>
</dbReference>
<keyword evidence="3 6" id="KW-0326">Glycosidase</keyword>
<feature type="active site" description="Proton acceptor" evidence="4">
    <location>
        <position position="11"/>
    </location>
</feature>
<evidence type="ECO:0000256" key="5">
    <source>
        <dbReference type="PIRSR" id="PIRSR606710-2"/>
    </source>
</evidence>
<feature type="active site" description="Proton donor" evidence="4">
    <location>
        <position position="195"/>
    </location>
</feature>
<evidence type="ECO:0000256" key="2">
    <source>
        <dbReference type="ARBA" id="ARBA00022801"/>
    </source>
</evidence>
<dbReference type="InterPro" id="IPR013320">
    <property type="entry name" value="ConA-like_dom_sf"/>
</dbReference>
<dbReference type="VEuPathDB" id="FungiDB:Z517_00576"/>
<evidence type="ECO:0000256" key="1">
    <source>
        <dbReference type="ARBA" id="ARBA00009865"/>
    </source>
</evidence>
<dbReference type="SUPFAM" id="SSF49899">
    <property type="entry name" value="Concanavalin A-like lectins/glucanases"/>
    <property type="match status" value="1"/>
</dbReference>
<dbReference type="GO" id="GO:0005975">
    <property type="term" value="P:carbohydrate metabolic process"/>
    <property type="evidence" value="ECO:0007669"/>
    <property type="project" value="InterPro"/>
</dbReference>
<gene>
    <name evidence="8" type="ORF">Z517_00576</name>
</gene>
<dbReference type="GeneID" id="25300066"/>
<evidence type="ECO:0000256" key="6">
    <source>
        <dbReference type="RuleBase" id="RU361187"/>
    </source>
</evidence>
<accession>A0A0D2E515</accession>
<sequence>MNPIIPGFAPDPSIVLVGDTFFLVNSSFHIFPGLPVYASTDLVSWRHITNAFNRREQLSLQASDTKHSPAGDSGEVMSATGGLYAPTIRHHDGTFYVICTNVVRGTEEDKGDRTQNFIITTTDIYSHNWSDPVFFDFDGIDTSLVWDDQGRAYVHGSAAPGPGTTIKLFEIDVKSGAKLSSETLIWEGTGGDWPEGPHIYRKDGWWYLVISEGGTFEDHMITVARSKHLYGPYEPNPHNPILTARGTDEYIQHTGHCDLFCDKQGQWWCVCLAVRKDPERRFILGRETFITPGAWAEGEWPTLQPVKMDPEAVYCRKVGKPSALSSEPLVDFCYIRDVDLARHHISSDGKTIQLKSSDADLSDTRGQVSFVGKRQRTLAGQSSATLLAPPRGFIGKTGVAVYKDEFRFARTYLDLETGEMVLEVVNTPKQICRRTRKSCAADVADKAIELRLEYQEDSYTFSFSTAGDDDRIKFDVFDTMDLVGLDFTGPIVGVFLTSSQDGCRVTFCDLQVD</sequence>
<evidence type="ECO:0000259" key="7">
    <source>
        <dbReference type="Pfam" id="PF17851"/>
    </source>
</evidence>
<dbReference type="CDD" id="cd18617">
    <property type="entry name" value="GH43_XynB-like"/>
    <property type="match status" value="1"/>
</dbReference>
<dbReference type="EMBL" id="KN846969">
    <property type="protein sequence ID" value="KIW85186.1"/>
    <property type="molecule type" value="Genomic_DNA"/>
</dbReference>
<evidence type="ECO:0000313" key="8">
    <source>
        <dbReference type="EMBL" id="KIW85186.1"/>
    </source>
</evidence>
<keyword evidence="2 6" id="KW-0378">Hydrolase</keyword>
<dbReference type="HOGENOM" id="CLU_016508_0_0_1"/>
<dbReference type="SUPFAM" id="SSF75005">
    <property type="entry name" value="Arabinanase/levansucrase/invertase"/>
    <property type="match status" value="1"/>
</dbReference>
<organism evidence="8 9">
    <name type="scientific">Fonsecaea pedrosoi CBS 271.37</name>
    <dbReference type="NCBI Taxonomy" id="1442368"/>
    <lineage>
        <taxon>Eukaryota</taxon>
        <taxon>Fungi</taxon>
        <taxon>Dikarya</taxon>
        <taxon>Ascomycota</taxon>
        <taxon>Pezizomycotina</taxon>
        <taxon>Eurotiomycetes</taxon>
        <taxon>Chaetothyriomycetidae</taxon>
        <taxon>Chaetothyriales</taxon>
        <taxon>Herpotrichiellaceae</taxon>
        <taxon>Fonsecaea</taxon>
    </lineage>
</organism>
<reference evidence="8 9" key="1">
    <citation type="submission" date="2015-01" db="EMBL/GenBank/DDBJ databases">
        <title>The Genome Sequence of Fonsecaea pedrosoi CBS 271.37.</title>
        <authorList>
            <consortium name="The Broad Institute Genomics Platform"/>
            <person name="Cuomo C."/>
            <person name="de Hoog S."/>
            <person name="Gorbushina A."/>
            <person name="Stielow B."/>
            <person name="Teixiera M."/>
            <person name="Abouelleil A."/>
            <person name="Chapman S.B."/>
            <person name="Priest M."/>
            <person name="Young S.K."/>
            <person name="Wortman J."/>
            <person name="Nusbaum C."/>
            <person name="Birren B."/>
        </authorList>
    </citation>
    <scope>NUCLEOTIDE SEQUENCE [LARGE SCALE GENOMIC DNA]</scope>
    <source>
        <strain evidence="8 9">CBS 271.37</strain>
    </source>
</reference>
<evidence type="ECO:0000256" key="4">
    <source>
        <dbReference type="PIRSR" id="PIRSR606710-1"/>
    </source>
</evidence>
<evidence type="ECO:0000256" key="3">
    <source>
        <dbReference type="ARBA" id="ARBA00023295"/>
    </source>
</evidence>
<dbReference type="InterPro" id="IPR023296">
    <property type="entry name" value="Glyco_hydro_beta-prop_sf"/>
</dbReference>
<dbReference type="InterPro" id="IPR006710">
    <property type="entry name" value="Glyco_hydro_43"/>
</dbReference>
<dbReference type="InterPro" id="IPR041542">
    <property type="entry name" value="GH43_C2"/>
</dbReference>
<dbReference type="Pfam" id="PF17851">
    <property type="entry name" value="GH43_C2"/>
    <property type="match status" value="1"/>
</dbReference>
<dbReference type="InterPro" id="IPR051795">
    <property type="entry name" value="Glycosyl_Hydrlase_43"/>
</dbReference>
<dbReference type="GO" id="GO:0004553">
    <property type="term" value="F:hydrolase activity, hydrolyzing O-glycosyl compounds"/>
    <property type="evidence" value="ECO:0007669"/>
    <property type="project" value="InterPro"/>
</dbReference>
<dbReference type="RefSeq" id="XP_013288994.1">
    <property type="nucleotide sequence ID" value="XM_013433540.1"/>
</dbReference>
<protein>
    <submittedName>
        <fullName evidence="8">Unplaced genomic scaffold supercont1.1, whole genome shotgun sequence</fullName>
    </submittedName>
</protein>
<dbReference type="PANTHER" id="PTHR42812">
    <property type="entry name" value="BETA-XYLOSIDASE"/>
    <property type="match status" value="1"/>
</dbReference>
<evidence type="ECO:0000313" key="9">
    <source>
        <dbReference type="Proteomes" id="UP000053029"/>
    </source>
</evidence>
<dbReference type="STRING" id="1442368.A0A0D2E515"/>
<dbReference type="OrthoDB" id="408373at2759"/>
<dbReference type="Pfam" id="PF04616">
    <property type="entry name" value="Glyco_hydro_43"/>
    <property type="match status" value="1"/>
</dbReference>
<dbReference type="AlphaFoldDB" id="A0A0D2E515"/>
<dbReference type="Proteomes" id="UP000053029">
    <property type="component" value="Unassembled WGS sequence"/>
</dbReference>
<dbReference type="Gene3D" id="2.115.10.20">
    <property type="entry name" value="Glycosyl hydrolase domain, family 43"/>
    <property type="match status" value="1"/>
</dbReference>
<proteinExistence type="inferred from homology"/>
<comment type="similarity">
    <text evidence="1 6">Belongs to the glycosyl hydrolase 43 family.</text>
</comment>
<dbReference type="Gene3D" id="2.60.120.200">
    <property type="match status" value="1"/>
</dbReference>
<keyword evidence="9" id="KW-1185">Reference proteome</keyword>
<feature type="domain" description="Beta-xylosidase C-terminal Concanavalin A-like" evidence="7">
    <location>
        <begin position="342"/>
        <end position="503"/>
    </location>
</feature>